<name>A0A9W9IQ11_9EURO</name>
<organism evidence="1 2">
    <name type="scientific">Penicillium cf. griseofulvum</name>
    <dbReference type="NCBI Taxonomy" id="2972120"/>
    <lineage>
        <taxon>Eukaryota</taxon>
        <taxon>Fungi</taxon>
        <taxon>Dikarya</taxon>
        <taxon>Ascomycota</taxon>
        <taxon>Pezizomycotina</taxon>
        <taxon>Eurotiomycetes</taxon>
        <taxon>Eurotiomycetidae</taxon>
        <taxon>Eurotiales</taxon>
        <taxon>Aspergillaceae</taxon>
        <taxon>Penicillium</taxon>
    </lineage>
</organism>
<dbReference type="EMBL" id="JAPQKP010000008">
    <property type="protein sequence ID" value="KAJ5181311.1"/>
    <property type="molecule type" value="Genomic_DNA"/>
</dbReference>
<dbReference type="AlphaFoldDB" id="A0A9W9IQ11"/>
<dbReference type="Proteomes" id="UP001150879">
    <property type="component" value="Unassembled WGS sequence"/>
</dbReference>
<evidence type="ECO:0000313" key="2">
    <source>
        <dbReference type="Proteomes" id="UP001150879"/>
    </source>
</evidence>
<reference evidence="1" key="1">
    <citation type="submission" date="2022-11" db="EMBL/GenBank/DDBJ databases">
        <authorList>
            <person name="Petersen C."/>
        </authorList>
    </citation>
    <scope>NUCLEOTIDE SEQUENCE</scope>
    <source>
        <strain evidence="1">IBT 16849</strain>
    </source>
</reference>
<sequence length="131" mass="14916">MSTIRFPKIGMIAKRDDGTYEIEAIPGLGGPFDMAVEYFATRGEHTKFPLEEGYMRDHLPEEYADEIIASTGAYSSRIQAQRFDIIVRNEGPFPLRHTDFLHGNIIADDKFNVLSVYYRLGKCWDYSVGEG</sequence>
<proteinExistence type="predicted"/>
<protein>
    <submittedName>
        <fullName evidence="1">Aminoglycoside phosphotransferase</fullName>
    </submittedName>
</protein>
<evidence type="ECO:0000313" key="1">
    <source>
        <dbReference type="EMBL" id="KAJ5181311.1"/>
    </source>
</evidence>
<gene>
    <name evidence="1" type="ORF">N7472_011271</name>
</gene>
<keyword evidence="2" id="KW-1185">Reference proteome</keyword>
<accession>A0A9W9IQ11</accession>
<reference evidence="1" key="2">
    <citation type="journal article" date="2023" name="IMA Fungus">
        <title>Comparative genomic study of the Penicillium genus elucidates a diverse pangenome and 15 lateral gene transfer events.</title>
        <authorList>
            <person name="Petersen C."/>
            <person name="Sorensen T."/>
            <person name="Nielsen M.R."/>
            <person name="Sondergaard T.E."/>
            <person name="Sorensen J.L."/>
            <person name="Fitzpatrick D.A."/>
            <person name="Frisvad J.C."/>
            <person name="Nielsen K.L."/>
        </authorList>
    </citation>
    <scope>NUCLEOTIDE SEQUENCE</scope>
    <source>
        <strain evidence="1">IBT 16849</strain>
    </source>
</reference>
<comment type="caution">
    <text evidence="1">The sequence shown here is derived from an EMBL/GenBank/DDBJ whole genome shotgun (WGS) entry which is preliminary data.</text>
</comment>